<feature type="region of interest" description="Disordered" evidence="1">
    <location>
        <begin position="1"/>
        <end position="26"/>
    </location>
</feature>
<comment type="caution">
    <text evidence="3">The sequence shown here is derived from an EMBL/GenBank/DDBJ whole genome shotgun (WGS) entry which is preliminary data.</text>
</comment>
<evidence type="ECO:0000256" key="1">
    <source>
        <dbReference type="SAM" id="MobiDB-lite"/>
    </source>
</evidence>
<evidence type="ECO:0000313" key="4">
    <source>
        <dbReference type="Proteomes" id="UP001295740"/>
    </source>
</evidence>
<feature type="region of interest" description="Disordered" evidence="1">
    <location>
        <begin position="756"/>
        <end position="790"/>
    </location>
</feature>
<name>A0AAI8VKT1_9PEZI</name>
<accession>A0AAI8VKT1</accession>
<feature type="region of interest" description="Disordered" evidence="1">
    <location>
        <begin position="45"/>
        <end position="66"/>
    </location>
</feature>
<feature type="compositionally biased region" description="Polar residues" evidence="1">
    <location>
        <begin position="564"/>
        <end position="582"/>
    </location>
</feature>
<evidence type="ECO:0000313" key="3">
    <source>
        <dbReference type="EMBL" id="CAJ2506251.1"/>
    </source>
</evidence>
<organism evidence="3 4">
    <name type="scientific">Anthostomella pinea</name>
    <dbReference type="NCBI Taxonomy" id="933095"/>
    <lineage>
        <taxon>Eukaryota</taxon>
        <taxon>Fungi</taxon>
        <taxon>Dikarya</taxon>
        <taxon>Ascomycota</taxon>
        <taxon>Pezizomycotina</taxon>
        <taxon>Sordariomycetes</taxon>
        <taxon>Xylariomycetidae</taxon>
        <taxon>Xylariales</taxon>
        <taxon>Xylariaceae</taxon>
        <taxon>Anthostomella</taxon>
    </lineage>
</organism>
<feature type="compositionally biased region" description="Polar residues" evidence="1">
    <location>
        <begin position="775"/>
        <end position="785"/>
    </location>
</feature>
<dbReference type="PANTHER" id="PTHR39601:SF1">
    <property type="entry name" value="CHORIOGENIN HMINOR"/>
    <property type="match status" value="1"/>
</dbReference>
<sequence>MMSASAALPSADSAPPSGPVHLNTRVGPPLTRELSLYNGISNRSRGWKTRKSERAMEPSSSNPCVMRWDGASRSSATWDNLRRDPELWFRHGNCYVHLYGQGQSRRGPAFRVPFAALLEANCYPLIDRFMSQDISKPSGQAQRDDHEPASYFSRSQRHSRIELFIPAPPHSDKHQAYNYHLATRNFFAFIFRRSMVGESLGSALITLMHSLHEFRTEDVDIVQDMKSYLDEEGYLHLKTQPSHALAILHLAEVFQLRELYIDAFAHCCGMSDQLFLGPEYQLLTSVTRKLIRRARVEMDLRLGQSGRMLRTFLQDELSEAYLGLYPGARAHLERFRTLLHGLYAARFGYYPPASIDPRTTVFEVDVFRTMRTDFEALYQYLVDESFDTSHNSPFLAQGGICTLQSVQSFDTRHNFQTLYHPLPLLPQVAPQSTSSRKVAWLSKQMKATQAQRANTHTALLKATNQGRGDLLNNELVRAYRKFEEDSTFSPIKADKLENLGPMDARKVRWILVYAVYQTLRQATEPPAEVKDATDVPYNVCISTTHLPPWKEERPVRTLVRRQSDQMITRNPSTSTAGRSSKVSTPPPPSTPTYEIKPDIDYFALVHQPVTESKDRRTAITRRISRTESITRSLSRNSTVRRSIGFLRKQQPETMAHHHPLTPCYHEIVIKSYGNGTNDAEDITPTVRTPRKTMHPMAEVLPRLSTSDESADSSNSYNSEGASSQTSNTSGAASPTESFHFSWDSRPSSVCVCGPKSHAHAEVPNSTHPDIDRSPTLHQDNASGIPSISLPFQRRPNSVHCGALKIMEPLPLNIRKANTFAPDLSLEMPSPRTPTSWDYIKAVMEVKATNMLDEIHPEWEQYTDLGGHTPIKSAVTTPDHSIFKRNSFKRASTMY</sequence>
<dbReference type="PANTHER" id="PTHR39601">
    <property type="entry name" value="CHORIOGENIN HMINOR"/>
    <property type="match status" value="1"/>
</dbReference>
<proteinExistence type="predicted"/>
<feature type="compositionally biased region" description="Low complexity" evidence="1">
    <location>
        <begin position="1"/>
        <end position="15"/>
    </location>
</feature>
<feature type="compositionally biased region" description="Polar residues" evidence="1">
    <location>
        <begin position="724"/>
        <end position="738"/>
    </location>
</feature>
<feature type="domain" description="DUF8004" evidence="2">
    <location>
        <begin position="223"/>
        <end position="313"/>
    </location>
</feature>
<keyword evidence="4" id="KW-1185">Reference proteome</keyword>
<dbReference type="EMBL" id="CAUWAG010000008">
    <property type="protein sequence ID" value="CAJ2506251.1"/>
    <property type="molecule type" value="Genomic_DNA"/>
</dbReference>
<protein>
    <submittedName>
        <fullName evidence="3">Uu.00g003810.m01.CDS01</fullName>
    </submittedName>
</protein>
<feature type="region of interest" description="Disordered" evidence="1">
    <location>
        <begin position="674"/>
        <end position="739"/>
    </location>
</feature>
<dbReference type="InterPro" id="IPR058317">
    <property type="entry name" value="DUF8004"/>
</dbReference>
<reference evidence="3" key="1">
    <citation type="submission" date="2023-10" db="EMBL/GenBank/DDBJ databases">
        <authorList>
            <person name="Hackl T."/>
        </authorList>
    </citation>
    <scope>NUCLEOTIDE SEQUENCE</scope>
</reference>
<dbReference type="Proteomes" id="UP001295740">
    <property type="component" value="Unassembled WGS sequence"/>
</dbReference>
<dbReference type="Pfam" id="PF26013">
    <property type="entry name" value="DUF8004"/>
    <property type="match status" value="1"/>
</dbReference>
<dbReference type="AlphaFoldDB" id="A0AAI8VKT1"/>
<feature type="region of interest" description="Disordered" evidence="1">
    <location>
        <begin position="562"/>
        <end position="595"/>
    </location>
</feature>
<feature type="compositionally biased region" description="Low complexity" evidence="1">
    <location>
        <begin position="704"/>
        <end position="723"/>
    </location>
</feature>
<evidence type="ECO:0000259" key="2">
    <source>
        <dbReference type="Pfam" id="PF26013"/>
    </source>
</evidence>
<gene>
    <name evidence="3" type="ORF">KHLLAP_LOCUS6719</name>
</gene>